<dbReference type="EMBL" id="MDYQ01000363">
    <property type="protein sequence ID" value="PRP75759.1"/>
    <property type="molecule type" value="Genomic_DNA"/>
</dbReference>
<proteinExistence type="predicted"/>
<dbReference type="AlphaFoldDB" id="A0A2P6MVN0"/>
<keyword evidence="2" id="KW-1185">Reference proteome</keyword>
<name>A0A2P6MVN0_9EUKA</name>
<protein>
    <submittedName>
        <fullName evidence="1">Uncharacterized protein</fullName>
    </submittedName>
</protein>
<comment type="caution">
    <text evidence="1">The sequence shown here is derived from an EMBL/GenBank/DDBJ whole genome shotgun (WGS) entry which is preliminary data.</text>
</comment>
<sequence length="89" mass="10217">MKLSLKDADLCGFPEDITTEKDRELIYARRKHWERGLPPPTDNQPHKADTDAFQLEGLPQQVDCCAQHSTSLTNWKTRRKVSENSATIH</sequence>
<dbReference type="InParanoid" id="A0A2P6MVN0"/>
<accession>A0A2P6MVN0</accession>
<evidence type="ECO:0000313" key="1">
    <source>
        <dbReference type="EMBL" id="PRP75759.1"/>
    </source>
</evidence>
<evidence type="ECO:0000313" key="2">
    <source>
        <dbReference type="Proteomes" id="UP000241769"/>
    </source>
</evidence>
<gene>
    <name evidence="1" type="ORF">PROFUN_15585</name>
</gene>
<organism evidence="1 2">
    <name type="scientific">Planoprotostelium fungivorum</name>
    <dbReference type="NCBI Taxonomy" id="1890364"/>
    <lineage>
        <taxon>Eukaryota</taxon>
        <taxon>Amoebozoa</taxon>
        <taxon>Evosea</taxon>
        <taxon>Variosea</taxon>
        <taxon>Cavosteliida</taxon>
        <taxon>Cavosteliaceae</taxon>
        <taxon>Planoprotostelium</taxon>
    </lineage>
</organism>
<reference evidence="1 2" key="1">
    <citation type="journal article" date="2018" name="Genome Biol. Evol.">
        <title>Multiple Roots of Fruiting Body Formation in Amoebozoa.</title>
        <authorList>
            <person name="Hillmann F."/>
            <person name="Forbes G."/>
            <person name="Novohradska S."/>
            <person name="Ferling I."/>
            <person name="Riege K."/>
            <person name="Groth M."/>
            <person name="Westermann M."/>
            <person name="Marz M."/>
            <person name="Spaller T."/>
            <person name="Winckler T."/>
            <person name="Schaap P."/>
            <person name="Glockner G."/>
        </authorList>
    </citation>
    <scope>NUCLEOTIDE SEQUENCE [LARGE SCALE GENOMIC DNA]</scope>
    <source>
        <strain evidence="1 2">Jena</strain>
    </source>
</reference>
<dbReference type="Proteomes" id="UP000241769">
    <property type="component" value="Unassembled WGS sequence"/>
</dbReference>